<comment type="subunit">
    <text evidence="6">Consists of a catalytic RNA component (M1 or rnpB) and a protein subunit.</text>
</comment>
<dbReference type="EMBL" id="MGGE01000035">
    <property type="protein sequence ID" value="OGM20771.1"/>
    <property type="molecule type" value="Genomic_DNA"/>
</dbReference>
<gene>
    <name evidence="6" type="primary">rnpA</name>
    <name evidence="8" type="ORF">A2714_03780</name>
</gene>
<keyword evidence="3 6" id="KW-0255">Endonuclease</keyword>
<dbReference type="GO" id="GO:0000049">
    <property type="term" value="F:tRNA binding"/>
    <property type="evidence" value="ECO:0007669"/>
    <property type="project" value="UniProtKB-UniRule"/>
</dbReference>
<dbReference type="GO" id="GO:0004526">
    <property type="term" value="F:ribonuclease P activity"/>
    <property type="evidence" value="ECO:0007669"/>
    <property type="project" value="UniProtKB-UniRule"/>
</dbReference>
<dbReference type="EC" id="3.1.26.5" evidence="6 7"/>
<dbReference type="NCBIfam" id="TIGR00188">
    <property type="entry name" value="rnpA"/>
    <property type="match status" value="1"/>
</dbReference>
<comment type="caution">
    <text evidence="8">The sequence shown here is derived from an EMBL/GenBank/DDBJ whole genome shotgun (WGS) entry which is preliminary data.</text>
</comment>
<dbReference type="Pfam" id="PF00825">
    <property type="entry name" value="Ribonuclease_P"/>
    <property type="match status" value="1"/>
</dbReference>
<keyword evidence="5 6" id="KW-0694">RNA-binding</keyword>
<dbReference type="HAMAP" id="MF_00227">
    <property type="entry name" value="RNase_P"/>
    <property type="match status" value="1"/>
</dbReference>
<dbReference type="Gene3D" id="3.30.230.10">
    <property type="match status" value="1"/>
</dbReference>
<evidence type="ECO:0000256" key="4">
    <source>
        <dbReference type="ARBA" id="ARBA00022801"/>
    </source>
</evidence>
<proteinExistence type="inferred from homology"/>
<keyword evidence="2 6" id="KW-0540">Nuclease</keyword>
<evidence type="ECO:0000256" key="6">
    <source>
        <dbReference type="HAMAP-Rule" id="MF_00227"/>
    </source>
</evidence>
<dbReference type="PANTHER" id="PTHR33992:SF1">
    <property type="entry name" value="RIBONUCLEASE P PROTEIN COMPONENT"/>
    <property type="match status" value="1"/>
</dbReference>
<evidence type="ECO:0000256" key="1">
    <source>
        <dbReference type="ARBA" id="ARBA00022694"/>
    </source>
</evidence>
<dbReference type="InterPro" id="IPR020568">
    <property type="entry name" value="Ribosomal_Su5_D2-typ_SF"/>
</dbReference>
<dbReference type="PANTHER" id="PTHR33992">
    <property type="entry name" value="RIBONUCLEASE P PROTEIN COMPONENT"/>
    <property type="match status" value="1"/>
</dbReference>
<dbReference type="SUPFAM" id="SSF54211">
    <property type="entry name" value="Ribosomal protein S5 domain 2-like"/>
    <property type="match status" value="1"/>
</dbReference>
<dbReference type="GO" id="GO:0001682">
    <property type="term" value="P:tRNA 5'-leader removal"/>
    <property type="evidence" value="ECO:0007669"/>
    <property type="project" value="UniProtKB-UniRule"/>
</dbReference>
<comment type="catalytic activity">
    <reaction evidence="6">
        <text>Endonucleolytic cleavage of RNA, removing 5'-extranucleotides from tRNA precursor.</text>
        <dbReference type="EC" id="3.1.26.5"/>
    </reaction>
</comment>
<evidence type="ECO:0000313" key="8">
    <source>
        <dbReference type="EMBL" id="OGM20771.1"/>
    </source>
</evidence>
<protein>
    <recommendedName>
        <fullName evidence="6 7">Ribonuclease P protein component</fullName>
        <shortName evidence="6">RNase P protein</shortName>
        <shortName evidence="6">RNaseP protein</shortName>
        <ecNumber evidence="6 7">3.1.26.5</ecNumber>
    </recommendedName>
    <alternativeName>
        <fullName evidence="6">Protein C5</fullName>
    </alternativeName>
</protein>
<dbReference type="GO" id="GO:0042781">
    <property type="term" value="F:3'-tRNA processing endoribonuclease activity"/>
    <property type="evidence" value="ECO:0007669"/>
    <property type="project" value="TreeGrafter"/>
</dbReference>
<comment type="function">
    <text evidence="6">RNaseP catalyzes the removal of the 5'-leader sequence from pre-tRNA to produce the mature 5'-terminus. It can also cleave other RNA substrates such as 4.5S RNA. The protein component plays an auxiliary but essential role in vivo by binding to the 5'-leader sequence and broadening the substrate specificity of the ribozyme.</text>
</comment>
<evidence type="ECO:0000256" key="7">
    <source>
        <dbReference type="NCBIfam" id="TIGR00188"/>
    </source>
</evidence>
<sequence length="117" mass="13454">MILANEHRIKSSKRIEQVKKEGKLLQSENFGTVVLKRDDKEPSQFAFVISTKVSKLAVHRNRISRAFNEGVRRNLSITPMGWDVVILTKKSIASKSTEEIMREVERFIADLKKTPPF</sequence>
<accession>A0A1F7Y0E8</accession>
<name>A0A1F7Y0E8_9BACT</name>
<reference evidence="8 9" key="1">
    <citation type="journal article" date="2016" name="Nat. Commun.">
        <title>Thousands of microbial genomes shed light on interconnected biogeochemical processes in an aquifer system.</title>
        <authorList>
            <person name="Anantharaman K."/>
            <person name="Brown C.T."/>
            <person name="Hug L.A."/>
            <person name="Sharon I."/>
            <person name="Castelle C.J."/>
            <person name="Probst A.J."/>
            <person name="Thomas B.C."/>
            <person name="Singh A."/>
            <person name="Wilkins M.J."/>
            <person name="Karaoz U."/>
            <person name="Brodie E.L."/>
            <person name="Williams K.H."/>
            <person name="Hubbard S.S."/>
            <person name="Banfield J.F."/>
        </authorList>
    </citation>
    <scope>NUCLEOTIDE SEQUENCE [LARGE SCALE GENOMIC DNA]</scope>
</reference>
<dbReference type="InterPro" id="IPR014721">
    <property type="entry name" value="Ribsml_uS5_D2-typ_fold_subgr"/>
</dbReference>
<dbReference type="InterPro" id="IPR000100">
    <property type="entry name" value="RNase_P"/>
</dbReference>
<evidence type="ECO:0000256" key="3">
    <source>
        <dbReference type="ARBA" id="ARBA00022759"/>
    </source>
</evidence>
<organism evidence="8 9">
    <name type="scientific">Candidatus Woesebacteria bacterium RIFCSPHIGHO2_01_FULL_38_9</name>
    <dbReference type="NCBI Taxonomy" id="1802492"/>
    <lineage>
        <taxon>Bacteria</taxon>
        <taxon>Candidatus Woeseibacteriota</taxon>
    </lineage>
</organism>
<evidence type="ECO:0000256" key="2">
    <source>
        <dbReference type="ARBA" id="ARBA00022722"/>
    </source>
</evidence>
<dbReference type="GO" id="GO:0030677">
    <property type="term" value="C:ribonuclease P complex"/>
    <property type="evidence" value="ECO:0007669"/>
    <property type="project" value="TreeGrafter"/>
</dbReference>
<comment type="similarity">
    <text evidence="6">Belongs to the RnpA family.</text>
</comment>
<dbReference type="AlphaFoldDB" id="A0A1F7Y0E8"/>
<keyword evidence="4 6" id="KW-0378">Hydrolase</keyword>
<evidence type="ECO:0000256" key="5">
    <source>
        <dbReference type="ARBA" id="ARBA00022884"/>
    </source>
</evidence>
<keyword evidence="1 6" id="KW-0819">tRNA processing</keyword>
<evidence type="ECO:0000313" key="9">
    <source>
        <dbReference type="Proteomes" id="UP000178419"/>
    </source>
</evidence>
<dbReference type="Proteomes" id="UP000178419">
    <property type="component" value="Unassembled WGS sequence"/>
</dbReference>